<dbReference type="GO" id="GO:0005615">
    <property type="term" value="C:extracellular space"/>
    <property type="evidence" value="ECO:0007669"/>
    <property type="project" value="TreeGrafter"/>
</dbReference>
<dbReference type="SUPFAM" id="SSF53187">
    <property type="entry name" value="Zn-dependent exopeptidases"/>
    <property type="match status" value="1"/>
</dbReference>
<dbReference type="SMART" id="SM00631">
    <property type="entry name" value="Zn_pept"/>
    <property type="match status" value="1"/>
</dbReference>
<evidence type="ECO:0000256" key="7">
    <source>
        <dbReference type="ARBA" id="ARBA00022801"/>
    </source>
</evidence>
<keyword evidence="5" id="KW-0479">Metal-binding</keyword>
<evidence type="ECO:0000256" key="6">
    <source>
        <dbReference type="ARBA" id="ARBA00022729"/>
    </source>
</evidence>
<comment type="catalytic activity">
    <reaction evidence="10">
        <text>Releases a C-terminal residue, which may be hydrophobic or positively charged.</text>
        <dbReference type="EC" id="3.4.17.18"/>
    </reaction>
</comment>
<dbReference type="FunFam" id="3.40.630.10:FF:000084">
    <property type="entry name" value="Carboxypeptidase B2"/>
    <property type="match status" value="1"/>
</dbReference>
<feature type="active site" description="Proton donor/acceptor" evidence="14">
    <location>
        <position position="342"/>
    </location>
</feature>
<organism evidence="16 17">
    <name type="scientific">Ilumatobacter fluminis</name>
    <dbReference type="NCBI Taxonomy" id="467091"/>
    <lineage>
        <taxon>Bacteria</taxon>
        <taxon>Bacillati</taxon>
        <taxon>Actinomycetota</taxon>
        <taxon>Acidimicrobiia</taxon>
        <taxon>Acidimicrobiales</taxon>
        <taxon>Ilumatobacteraceae</taxon>
        <taxon>Ilumatobacter</taxon>
    </lineage>
</organism>
<feature type="domain" description="Peptidase M14" evidence="15">
    <location>
        <begin position="8"/>
        <end position="365"/>
    </location>
</feature>
<evidence type="ECO:0000256" key="14">
    <source>
        <dbReference type="PROSITE-ProRule" id="PRU01379"/>
    </source>
</evidence>
<comment type="cofactor">
    <cofactor evidence="1">
        <name>Zn(2+)</name>
        <dbReference type="ChEBI" id="CHEBI:29105"/>
    </cofactor>
</comment>
<keyword evidence="4" id="KW-0645">Protease</keyword>
<dbReference type="InterPro" id="IPR000834">
    <property type="entry name" value="Peptidase_M14"/>
</dbReference>
<keyword evidence="6" id="KW-0732">Signal</keyword>
<evidence type="ECO:0000256" key="1">
    <source>
        <dbReference type="ARBA" id="ARBA00001947"/>
    </source>
</evidence>
<proteinExistence type="inferred from homology"/>
<dbReference type="PROSITE" id="PS52035">
    <property type="entry name" value="PEPTIDASE_M14"/>
    <property type="match status" value="1"/>
</dbReference>
<gene>
    <name evidence="16" type="ORF">BDK89_1983</name>
</gene>
<evidence type="ECO:0000256" key="12">
    <source>
        <dbReference type="ARBA" id="ARBA00066554"/>
    </source>
</evidence>
<dbReference type="PANTHER" id="PTHR11705:SF143">
    <property type="entry name" value="SLL0236 PROTEIN"/>
    <property type="match status" value="1"/>
</dbReference>
<keyword evidence="9" id="KW-0482">Metalloprotease</keyword>
<dbReference type="PANTHER" id="PTHR11705">
    <property type="entry name" value="PROTEASE FAMILY M14 CARBOXYPEPTIDASE A,B"/>
    <property type="match status" value="1"/>
</dbReference>
<keyword evidence="8" id="KW-0862">Zinc</keyword>
<evidence type="ECO:0000256" key="13">
    <source>
        <dbReference type="ARBA" id="ARBA00074273"/>
    </source>
</evidence>
<evidence type="ECO:0000256" key="9">
    <source>
        <dbReference type="ARBA" id="ARBA00023049"/>
    </source>
</evidence>
<protein>
    <recommendedName>
        <fullName evidence="13">Zinc carboxypeptidase</fullName>
        <ecNumber evidence="12">3.4.17.18</ecNumber>
    </recommendedName>
</protein>
<evidence type="ECO:0000256" key="4">
    <source>
        <dbReference type="ARBA" id="ARBA00022670"/>
    </source>
</evidence>
<comment type="similarity">
    <text evidence="2 14">Belongs to the peptidase M14 family.</text>
</comment>
<keyword evidence="3 16" id="KW-0121">Carboxypeptidase</keyword>
<dbReference type="Gene3D" id="3.40.630.10">
    <property type="entry name" value="Zn peptidases"/>
    <property type="match status" value="1"/>
</dbReference>
<evidence type="ECO:0000256" key="5">
    <source>
        <dbReference type="ARBA" id="ARBA00022723"/>
    </source>
</evidence>
<keyword evidence="17" id="KW-1185">Reference proteome</keyword>
<dbReference type="Pfam" id="PF00246">
    <property type="entry name" value="Peptidase_M14"/>
    <property type="match status" value="2"/>
</dbReference>
<evidence type="ECO:0000259" key="15">
    <source>
        <dbReference type="PROSITE" id="PS52035"/>
    </source>
</evidence>
<evidence type="ECO:0000256" key="2">
    <source>
        <dbReference type="ARBA" id="ARBA00005988"/>
    </source>
</evidence>
<evidence type="ECO:0000256" key="10">
    <source>
        <dbReference type="ARBA" id="ARBA00050859"/>
    </source>
</evidence>
<dbReference type="OrthoDB" id="5240362at2"/>
<dbReference type="GO" id="GO:0008270">
    <property type="term" value="F:zinc ion binding"/>
    <property type="evidence" value="ECO:0007669"/>
    <property type="project" value="InterPro"/>
</dbReference>
<comment type="function">
    <text evidence="11">Carboxypeptidase that possesses the specificities of both mammalian Cpase A and B. Thus shows broad substrate specificity, being able to cleave Cbz-Gly-Leu, Cbz-Gly-Val, Cbz-Gly-Phe, Cbz-Gly-Lys and Bz-Gly-Arg in vitro.</text>
</comment>
<dbReference type="GO" id="GO:0004181">
    <property type="term" value="F:metallocarboxypeptidase activity"/>
    <property type="evidence" value="ECO:0007669"/>
    <property type="project" value="InterPro"/>
</dbReference>
<dbReference type="Proteomes" id="UP000294558">
    <property type="component" value="Unassembled WGS sequence"/>
</dbReference>
<keyword evidence="7" id="KW-0378">Hydrolase</keyword>
<dbReference type="EC" id="3.4.17.18" evidence="12"/>
<dbReference type="PRINTS" id="PR00765">
    <property type="entry name" value="CRBOXYPTASEA"/>
</dbReference>
<dbReference type="CDD" id="cd06905">
    <property type="entry name" value="M14-like"/>
    <property type="match status" value="1"/>
</dbReference>
<evidence type="ECO:0000313" key="16">
    <source>
        <dbReference type="EMBL" id="TDT16394.1"/>
    </source>
</evidence>
<accession>A0A4R7I026</accession>
<name>A0A4R7I026_9ACTN</name>
<evidence type="ECO:0000256" key="11">
    <source>
        <dbReference type="ARBA" id="ARBA00055464"/>
    </source>
</evidence>
<evidence type="ECO:0000256" key="8">
    <source>
        <dbReference type="ARBA" id="ARBA00022833"/>
    </source>
</evidence>
<evidence type="ECO:0000313" key="17">
    <source>
        <dbReference type="Proteomes" id="UP000294558"/>
    </source>
</evidence>
<sequence length="563" mass="62997">MTSAVYDRYPRYEELTEWLDEFAEQFPDLVRKTSIGQSYEGRDIWLLTVTNHQIGDPAEKPALWIDGNIHASEVTASVAIVHLVDTLTAGYGSDERITRALDTRTFYLVPRVNPDGAELSLAELPSFVRGSVHPWPYTEQQAGLVPADIDKDGRILQMRVEDPNGAWKPYAHDPRLMVARDLDEDGDGPYYRILAEGTIHDYDGVRIPTAPYRAGIDPNRQFPFQWERKVEGPWDAGEYPGSEPEVGALLKAITDRKNICTYFAYHTFSGVHIRAYSDRADEALPADDLWTFQALGDIATELTGYPAISGYHDFRYHPKSVIKGVGTDWAYDHLGVYAWTTEFWNALQAAGLDDSHPLEWYRTHPIDEELQLLAWVDDNVPGGYVDWYEYDHPQLGRVELGGWHSELVFRNPPAHLLEAEVEPHTALALRLALSSPQLRHRDTIVDRLGDDTWRIRVVVENAGWMTTSVTQRAIDAAYVRPMIGRITLPDGASLATGSPRLDLGQLAGRALKQNAVRAFGGASDGTPDRTVAEWVVRGSAGTTCSIEIVHDRAGVVRTEVELA</sequence>
<dbReference type="GO" id="GO:0006508">
    <property type="term" value="P:proteolysis"/>
    <property type="evidence" value="ECO:0007669"/>
    <property type="project" value="UniProtKB-KW"/>
</dbReference>
<dbReference type="EMBL" id="SOAU01000001">
    <property type="protein sequence ID" value="TDT16394.1"/>
    <property type="molecule type" value="Genomic_DNA"/>
</dbReference>
<dbReference type="AlphaFoldDB" id="A0A4R7I026"/>
<reference evidence="16 17" key="1">
    <citation type="submission" date="2019-03" db="EMBL/GenBank/DDBJ databases">
        <title>Sequencing the genomes of 1000 actinobacteria strains.</title>
        <authorList>
            <person name="Klenk H.-P."/>
        </authorList>
    </citation>
    <scope>NUCLEOTIDE SEQUENCE [LARGE SCALE GENOMIC DNA]</scope>
    <source>
        <strain evidence="16 17">DSM 18936</strain>
    </source>
</reference>
<comment type="caution">
    <text evidence="16">The sequence shown here is derived from an EMBL/GenBank/DDBJ whole genome shotgun (WGS) entry which is preliminary data.</text>
</comment>
<dbReference type="RefSeq" id="WP_133868780.1">
    <property type="nucleotide sequence ID" value="NZ_SOAU01000001.1"/>
</dbReference>
<evidence type="ECO:0000256" key="3">
    <source>
        <dbReference type="ARBA" id="ARBA00022645"/>
    </source>
</evidence>